<comment type="similarity">
    <text evidence="3">Belongs to the serine/threonine dehydratase family.</text>
</comment>
<dbReference type="GO" id="GO:0043596">
    <property type="term" value="C:nuclear replication fork"/>
    <property type="evidence" value="ECO:0007669"/>
    <property type="project" value="TreeGrafter"/>
</dbReference>
<comment type="cofactor">
    <cofactor evidence="1">
        <name>pyridoxal 5'-phosphate</name>
        <dbReference type="ChEBI" id="CHEBI:597326"/>
    </cofactor>
</comment>
<dbReference type="Gene3D" id="3.40.50.1100">
    <property type="match status" value="2"/>
</dbReference>
<dbReference type="FunFam" id="3.40.50.1100:FF:000005">
    <property type="entry name" value="Threonine dehydratase catabolic"/>
    <property type="match status" value="1"/>
</dbReference>
<keyword evidence="5" id="KW-0677">Repeat</keyword>
<evidence type="ECO:0000256" key="9">
    <source>
        <dbReference type="PROSITE-ProRule" id="PRU00221"/>
    </source>
</evidence>
<feature type="compositionally biased region" description="Basic and acidic residues" evidence="10">
    <location>
        <begin position="725"/>
        <end position="736"/>
    </location>
</feature>
<dbReference type="AlphaFoldDB" id="A0AAN6M8Q8"/>
<keyword evidence="7" id="KW-0456">Lyase</keyword>
<feature type="compositionally biased region" description="Basic and acidic residues" evidence="10">
    <location>
        <begin position="744"/>
        <end position="757"/>
    </location>
</feature>
<dbReference type="Proteomes" id="UP001280581">
    <property type="component" value="Unassembled WGS sequence"/>
</dbReference>
<dbReference type="GO" id="GO:0006261">
    <property type="term" value="P:DNA-templated DNA replication"/>
    <property type="evidence" value="ECO:0007669"/>
    <property type="project" value="TreeGrafter"/>
</dbReference>
<dbReference type="GO" id="GO:0030170">
    <property type="term" value="F:pyridoxal phosphate binding"/>
    <property type="evidence" value="ECO:0007669"/>
    <property type="project" value="InterPro"/>
</dbReference>
<gene>
    <name evidence="15" type="ORF">GRF29_1g364899</name>
</gene>
<name>A0AAN6M8Q8_9PLEO</name>
<dbReference type="Pfam" id="PF20946">
    <property type="entry name" value="Ctf4_C"/>
    <property type="match status" value="1"/>
</dbReference>
<dbReference type="PROSITE" id="PS00165">
    <property type="entry name" value="DEHYDRATASE_SER_THR"/>
    <property type="match status" value="1"/>
</dbReference>
<feature type="repeat" description="WD" evidence="9">
    <location>
        <begin position="228"/>
        <end position="269"/>
    </location>
</feature>
<dbReference type="SUPFAM" id="SSF101898">
    <property type="entry name" value="NHL repeat"/>
    <property type="match status" value="1"/>
</dbReference>
<proteinExistence type="inferred from homology"/>
<dbReference type="GO" id="GO:0006281">
    <property type="term" value="P:DNA repair"/>
    <property type="evidence" value="ECO:0007669"/>
    <property type="project" value="TreeGrafter"/>
</dbReference>
<evidence type="ECO:0000313" key="15">
    <source>
        <dbReference type="EMBL" id="KAK3216602.1"/>
    </source>
</evidence>
<dbReference type="EMBL" id="WVTA01000001">
    <property type="protein sequence ID" value="KAK3216602.1"/>
    <property type="molecule type" value="Genomic_DNA"/>
</dbReference>
<dbReference type="Pfam" id="PF00291">
    <property type="entry name" value="PALP"/>
    <property type="match status" value="1"/>
</dbReference>
<accession>A0AAN6M8Q8</accession>
<reference evidence="15 16" key="1">
    <citation type="submission" date="2021-02" db="EMBL/GenBank/DDBJ databases">
        <title>Genome assembly of Pseudopithomyces chartarum.</title>
        <authorList>
            <person name="Jauregui R."/>
            <person name="Singh J."/>
            <person name="Voisey C."/>
        </authorList>
    </citation>
    <scope>NUCLEOTIDE SEQUENCE [LARGE SCALE GENOMIC DNA]</scope>
    <source>
        <strain evidence="15 16">AGR01</strain>
    </source>
</reference>
<dbReference type="InterPro" id="IPR036052">
    <property type="entry name" value="TrpB-like_PALP_sf"/>
</dbReference>
<keyword evidence="4 9" id="KW-0853">WD repeat</keyword>
<dbReference type="InterPro" id="IPR048591">
    <property type="entry name" value="WDHD1/CFT4_hel"/>
</dbReference>
<dbReference type="InterPro" id="IPR022100">
    <property type="entry name" value="WDHD1/CFT4_beta-prop_2nd"/>
</dbReference>
<dbReference type="InterPro" id="IPR001926">
    <property type="entry name" value="TrpB-like_PALP"/>
</dbReference>
<evidence type="ECO:0000256" key="2">
    <source>
        <dbReference type="ARBA" id="ARBA00004123"/>
    </source>
</evidence>
<evidence type="ECO:0000256" key="3">
    <source>
        <dbReference type="ARBA" id="ARBA00010869"/>
    </source>
</evidence>
<evidence type="ECO:0000256" key="8">
    <source>
        <dbReference type="ARBA" id="ARBA00023242"/>
    </source>
</evidence>
<dbReference type="PROSITE" id="PS50082">
    <property type="entry name" value="WD_REPEATS_2"/>
    <property type="match status" value="1"/>
</dbReference>
<dbReference type="GO" id="GO:0003682">
    <property type="term" value="F:chromatin binding"/>
    <property type="evidence" value="ECO:0007669"/>
    <property type="project" value="TreeGrafter"/>
</dbReference>
<dbReference type="GO" id="GO:0016841">
    <property type="term" value="F:ammonia-lyase activity"/>
    <property type="evidence" value="ECO:0007669"/>
    <property type="project" value="UniProtKB-ARBA"/>
</dbReference>
<keyword evidence="8" id="KW-0539">Nucleus</keyword>
<sequence>MVFPQQLKGRYVHAPGPTFLAYTPNGQKLITAGVDNFCRVFTSGSDEEPSNVDDCQENNLAIAAGNGFFITGAEDGTVNKYAIGASDGGDILWRSTLPIRDVALSPDGNWVAVASDELVVYVINIKDIQIVKRLRYQYRSVKHVSFNKTGSQLAVSCVDGSVYIYSVDSEQPELIHKVDDIIKRVDPESESNARVIWHPDGKAFAAPTGLREIQVMSTGDWAKQKTFKTEHMSDISAAAWSPNGALLATTAGDLSLCLWDTKTQKLLHKIGDVKATVLAMAWHPTENILSYTNTEGHLYIHTDFVPEEHVGILRRPIQPAPYFHDPSEGRANGPTTNATNGATHVLPERRARAASADSLDDLLGDEFRDDDLDMQDEADDGFVVDDDGAGYTNGHGKRTNNHLGPLESTSKRRPTAPAFQPQIHEAFQPGGTPWRGNRRLLCCSLLGYVSTISQEASHYTVEVRFYNDREYTNVRFTDVFGYDKAALTEHGALFSCQPKEDTPAMIYYRPHETWTTRSDWRTNLPAGESVTAIALSDSYVVVTTSTNYVRIYSLFGLPVRVYRQKASPAVTCAAWRDYVLTIGNGSVSGDGTCQLLYTIENIKRDEVFQSEDLVALPPNTTLTSVFFSADGEPYIYDSDGVLLTLLRWRTNGQARWVPMLDTKCLSRRAGGGKQESYWPVSVSQDADGKHVFHCMIIKGSEKYPTNPPPMLSEFPLEIPLSSSIDIRRKEQARDEDTMSDDEDGAKKSESKQQQHEQEYILSSVLHTQLSETLSHMRPTAHQKQDLVKLDVTIDRSLLQLLALECLAGEDRGMKALELVTLMRDSSGKMMELAGKVAESPRIHDSSCRMFGHLRSLRSSTWWLSVSELGGKMDWCTWWDKCVYSIGGYIWIRSVLTHDLDDGVNSSYFMVRKTMQPALYDLPTQEGVRTAAQLISDVTIKTPVKSCSHLAEPINQDLHRTKTENPNLRVQLLLKCENAQRTGSFKFRGAYHFLTKLSDADLKKGVVAYSTGNHAQAVAHAAHLVSQTRNFHIPSYVVVPSNCPPKKVAASESHGATVLLSGTNPNDRVKLAEQVQHATGAVLVPPADHLNIVLGQATAVQEFLDQATQLGSPLDAIIVPSGGGGLLCGAIAVCKPAGVTVFGAEPKVGGPGLAYGLETGRRTLKIGEPGSIADGLRSLTGEANWEHIKGEGSVQGVLGVSEGEIREALKMVVQELRGVVEPSAAVPLAAVMFSTGFREWIGRFDRLVSIGIILTGGNVSMEDIFTIISGPSTGQM</sequence>
<feature type="region of interest" description="Disordered" evidence="10">
    <location>
        <begin position="387"/>
        <end position="417"/>
    </location>
</feature>
<evidence type="ECO:0008006" key="17">
    <source>
        <dbReference type="Google" id="ProtNLM"/>
    </source>
</evidence>
<evidence type="ECO:0000256" key="7">
    <source>
        <dbReference type="ARBA" id="ARBA00023239"/>
    </source>
</evidence>
<protein>
    <recommendedName>
        <fullName evidence="17">Tryptophan synthase beta chain-like PALP domain-containing protein</fullName>
    </recommendedName>
</protein>
<organism evidence="15 16">
    <name type="scientific">Pseudopithomyces chartarum</name>
    <dbReference type="NCBI Taxonomy" id="1892770"/>
    <lineage>
        <taxon>Eukaryota</taxon>
        <taxon>Fungi</taxon>
        <taxon>Dikarya</taxon>
        <taxon>Ascomycota</taxon>
        <taxon>Pezizomycotina</taxon>
        <taxon>Dothideomycetes</taxon>
        <taxon>Pleosporomycetidae</taxon>
        <taxon>Pleosporales</taxon>
        <taxon>Massarineae</taxon>
        <taxon>Didymosphaeriaceae</taxon>
        <taxon>Pseudopithomyces</taxon>
    </lineage>
</organism>
<keyword evidence="16" id="KW-1185">Reference proteome</keyword>
<dbReference type="SUPFAM" id="SSF53686">
    <property type="entry name" value="Tryptophan synthase beta subunit-like PLP-dependent enzymes"/>
    <property type="match status" value="1"/>
</dbReference>
<evidence type="ECO:0000256" key="10">
    <source>
        <dbReference type="SAM" id="MobiDB-lite"/>
    </source>
</evidence>
<keyword evidence="6" id="KW-0663">Pyridoxal phosphate</keyword>
<evidence type="ECO:0000313" key="16">
    <source>
        <dbReference type="Proteomes" id="UP001280581"/>
    </source>
</evidence>
<evidence type="ECO:0000256" key="5">
    <source>
        <dbReference type="ARBA" id="ARBA00022737"/>
    </source>
</evidence>
<dbReference type="InterPro" id="IPR001680">
    <property type="entry name" value="WD40_rpt"/>
</dbReference>
<feature type="domain" description="WDHD1 first WD40" evidence="14">
    <location>
        <begin position="10"/>
        <end position="299"/>
    </location>
</feature>
<dbReference type="InterPro" id="IPR057646">
    <property type="entry name" value="WD40_WDHD1_1st"/>
</dbReference>
<evidence type="ECO:0000259" key="13">
    <source>
        <dbReference type="Pfam" id="PF20946"/>
    </source>
</evidence>
<feature type="region of interest" description="Disordered" evidence="10">
    <location>
        <begin position="725"/>
        <end position="757"/>
    </location>
</feature>
<dbReference type="PROSITE" id="PS50294">
    <property type="entry name" value="WD_REPEATS_REGION"/>
    <property type="match status" value="1"/>
</dbReference>
<feature type="domain" description="Tryptophan synthase beta chain-like PALP" evidence="11">
    <location>
        <begin position="958"/>
        <end position="1230"/>
    </location>
</feature>
<dbReference type="InterPro" id="IPR019775">
    <property type="entry name" value="WD40_repeat_CS"/>
</dbReference>
<dbReference type="PROSITE" id="PS00678">
    <property type="entry name" value="WD_REPEATS_1"/>
    <property type="match status" value="1"/>
</dbReference>
<feature type="domain" description="WDHD1/CFT4 second beta-propeller" evidence="12">
    <location>
        <begin position="425"/>
        <end position="720"/>
    </location>
</feature>
<dbReference type="Gene3D" id="2.130.10.10">
    <property type="entry name" value="YVTN repeat-like/Quinoprotein amine dehydrogenase"/>
    <property type="match status" value="2"/>
</dbReference>
<dbReference type="SMART" id="SM00320">
    <property type="entry name" value="WD40"/>
    <property type="match status" value="6"/>
</dbReference>
<evidence type="ECO:0000259" key="12">
    <source>
        <dbReference type="Pfam" id="PF12341"/>
    </source>
</evidence>
<dbReference type="InterPro" id="IPR015943">
    <property type="entry name" value="WD40/YVTN_repeat-like_dom_sf"/>
</dbReference>
<evidence type="ECO:0000256" key="6">
    <source>
        <dbReference type="ARBA" id="ARBA00022898"/>
    </source>
</evidence>
<dbReference type="PANTHER" id="PTHR19932:SF10">
    <property type="entry name" value="WD REPEAT AND HMG-BOX DNA-BINDING PROTEIN 1"/>
    <property type="match status" value="1"/>
</dbReference>
<dbReference type="GO" id="GO:0000278">
    <property type="term" value="P:mitotic cell cycle"/>
    <property type="evidence" value="ECO:0007669"/>
    <property type="project" value="TreeGrafter"/>
</dbReference>
<comment type="subcellular location">
    <subcellularLocation>
        <location evidence="2">Nucleus</location>
    </subcellularLocation>
</comment>
<dbReference type="SUPFAM" id="SSF50978">
    <property type="entry name" value="WD40 repeat-like"/>
    <property type="match status" value="1"/>
</dbReference>
<dbReference type="PANTHER" id="PTHR19932">
    <property type="entry name" value="WD REPEAT AND HMG-BOX DNA BINDING PROTEIN"/>
    <property type="match status" value="1"/>
</dbReference>
<comment type="caution">
    <text evidence="15">The sequence shown here is derived from an EMBL/GenBank/DDBJ whole genome shotgun (WGS) entry which is preliminary data.</text>
</comment>
<dbReference type="InterPro" id="IPR036322">
    <property type="entry name" value="WD40_repeat_dom_sf"/>
</dbReference>
<evidence type="ECO:0000259" key="11">
    <source>
        <dbReference type="Pfam" id="PF00291"/>
    </source>
</evidence>
<evidence type="ECO:0000256" key="1">
    <source>
        <dbReference type="ARBA" id="ARBA00001933"/>
    </source>
</evidence>
<feature type="domain" description="WDHD1/CFT4 helical bundle" evidence="13">
    <location>
        <begin position="754"/>
        <end position="839"/>
    </location>
</feature>
<dbReference type="Pfam" id="PF24817">
    <property type="entry name" value="WD40_WDHD1_1st"/>
    <property type="match status" value="1"/>
</dbReference>
<dbReference type="InterPro" id="IPR000634">
    <property type="entry name" value="Ser/Thr_deHydtase_PyrdxlP-BS"/>
</dbReference>
<dbReference type="GO" id="GO:0006520">
    <property type="term" value="P:amino acid metabolic process"/>
    <property type="evidence" value="ECO:0007669"/>
    <property type="project" value="InterPro"/>
</dbReference>
<dbReference type="Pfam" id="PF12341">
    <property type="entry name" value="Mcl1_mid"/>
    <property type="match status" value="1"/>
</dbReference>
<evidence type="ECO:0000256" key="4">
    <source>
        <dbReference type="ARBA" id="ARBA00022574"/>
    </source>
</evidence>
<evidence type="ECO:0000259" key="14">
    <source>
        <dbReference type="Pfam" id="PF24817"/>
    </source>
</evidence>